<dbReference type="HAMAP" id="MF_00057">
    <property type="entry name" value="KdsB"/>
    <property type="match status" value="1"/>
</dbReference>
<dbReference type="InterPro" id="IPR029044">
    <property type="entry name" value="Nucleotide-diphossugar_trans"/>
</dbReference>
<keyword evidence="3 5" id="KW-0548">Nucleotidyltransferase</keyword>
<dbReference type="NCBIfam" id="NF009905">
    <property type="entry name" value="PRK13368.1"/>
    <property type="match status" value="1"/>
</dbReference>
<dbReference type="GO" id="GO:0008690">
    <property type="term" value="F:3-deoxy-manno-octulosonate cytidylyltransferase activity"/>
    <property type="evidence" value="ECO:0007669"/>
    <property type="project" value="UniProtKB-UniRule"/>
</dbReference>
<dbReference type="NCBIfam" id="TIGR00466">
    <property type="entry name" value="kdsB"/>
    <property type="match status" value="1"/>
</dbReference>
<comment type="pathway">
    <text evidence="5">Nucleotide-sugar biosynthesis; CMP-3-deoxy-D-manno-octulosonate biosynthesis; CMP-3-deoxy-D-manno-octulosonate from 3-deoxy-D-manno-octulosonate and CTP: step 1/1.</text>
</comment>
<evidence type="ECO:0000313" key="6">
    <source>
        <dbReference type="EMBL" id="KAB2935404.1"/>
    </source>
</evidence>
<comment type="similarity">
    <text evidence="5">Belongs to the KdsB family.</text>
</comment>
<keyword evidence="2 5" id="KW-0808">Transferase</keyword>
<sequence length="247" mass="27591">MGKVLGVIPARYGSTRFPGKVLAKIGTYPMIRYVYEAAKQAKGLDHLVIATDDERVREAVEAFGGECLMTSEEHKSGTDRLAEVAEYYKDYDILVNIQGDEPGIEPELIDGVARMKIENPDWEMTTAARPFKPGEDPLQPNRVKVVMTRSGRALYFSRSLIPFPRNKVDRPVYLHLGIYAYQRDFLMRFHTLPASGLEDAESLEQLRALENDHSIGVFITEASLPGVDTAEDLAAITGIFKSKGLLR</sequence>
<proteinExistence type="inferred from homology"/>
<gene>
    <name evidence="5 6" type="primary">kdsB</name>
    <name evidence="6" type="ORF">F9K24_01365</name>
</gene>
<dbReference type="FunFam" id="3.90.550.10:FF:000011">
    <property type="entry name" value="3-deoxy-manno-octulosonate cytidylyltransferase"/>
    <property type="match status" value="1"/>
</dbReference>
<dbReference type="SUPFAM" id="SSF53448">
    <property type="entry name" value="Nucleotide-diphospho-sugar transferases"/>
    <property type="match status" value="1"/>
</dbReference>
<dbReference type="GO" id="GO:0016020">
    <property type="term" value="C:membrane"/>
    <property type="evidence" value="ECO:0007669"/>
    <property type="project" value="UniProtKB-SubCell"/>
</dbReference>
<dbReference type="UniPathway" id="UPA00358">
    <property type="reaction ID" value="UER00476"/>
</dbReference>
<evidence type="ECO:0000256" key="3">
    <source>
        <dbReference type="ARBA" id="ARBA00022695"/>
    </source>
</evidence>
<comment type="function">
    <text evidence="5">Activates KDO (a required 8-carbon sugar) for incorporation into bacterial lipopolysaccharide in Gram-negative bacteria.</text>
</comment>
<dbReference type="NCBIfam" id="NF003950">
    <property type="entry name" value="PRK05450.1-3"/>
    <property type="match status" value="1"/>
</dbReference>
<dbReference type="GO" id="GO:0005829">
    <property type="term" value="C:cytosol"/>
    <property type="evidence" value="ECO:0007669"/>
    <property type="project" value="TreeGrafter"/>
</dbReference>
<dbReference type="InterPro" id="IPR003329">
    <property type="entry name" value="Cytidylyl_trans"/>
</dbReference>
<dbReference type="InterPro" id="IPR004528">
    <property type="entry name" value="KdsB"/>
</dbReference>
<comment type="catalytic activity">
    <reaction evidence="5">
        <text>3-deoxy-alpha-D-manno-oct-2-ulosonate + CTP = CMP-3-deoxy-beta-D-manno-octulosonate + diphosphate</text>
        <dbReference type="Rhea" id="RHEA:23448"/>
        <dbReference type="ChEBI" id="CHEBI:33019"/>
        <dbReference type="ChEBI" id="CHEBI:37563"/>
        <dbReference type="ChEBI" id="CHEBI:85986"/>
        <dbReference type="ChEBI" id="CHEBI:85987"/>
        <dbReference type="EC" id="2.7.7.38"/>
    </reaction>
</comment>
<evidence type="ECO:0000256" key="4">
    <source>
        <dbReference type="ARBA" id="ARBA00022985"/>
    </source>
</evidence>
<keyword evidence="5" id="KW-0963">Cytoplasm</keyword>
<dbReference type="PANTHER" id="PTHR42866:SF2">
    <property type="entry name" value="3-DEOXY-MANNO-OCTULOSONATE CYTIDYLYLTRANSFERASE, MITOCHONDRIAL"/>
    <property type="match status" value="1"/>
</dbReference>
<accession>A0A833LYY7</accession>
<name>A0A833LYY7_9LEPT</name>
<dbReference type="GO" id="GO:0033468">
    <property type="term" value="P:CMP-keto-3-deoxy-D-manno-octulosonic acid biosynthetic process"/>
    <property type="evidence" value="ECO:0007669"/>
    <property type="project" value="UniProtKB-UniRule"/>
</dbReference>
<dbReference type="CDD" id="cd02517">
    <property type="entry name" value="CMP-KDO-Synthetase"/>
    <property type="match status" value="1"/>
</dbReference>
<dbReference type="EC" id="2.7.7.38" evidence="5"/>
<comment type="subcellular location">
    <subcellularLocation>
        <location evidence="5">Cytoplasm</location>
    </subcellularLocation>
    <subcellularLocation>
        <location evidence="1">Membrane</location>
    </subcellularLocation>
</comment>
<protein>
    <recommendedName>
        <fullName evidence="5">3-deoxy-manno-octulosonate cytidylyltransferase</fullName>
        <ecNumber evidence="5">2.7.7.38</ecNumber>
    </recommendedName>
    <alternativeName>
        <fullName evidence="5">CMP-2-keto-3-deoxyoctulosonic acid synthase</fullName>
        <shortName evidence="5">CKS</shortName>
        <shortName evidence="5">CMP-KDO synthase</shortName>
    </alternativeName>
</protein>
<dbReference type="PANTHER" id="PTHR42866">
    <property type="entry name" value="3-DEOXY-MANNO-OCTULOSONATE CYTIDYLYLTRANSFERASE"/>
    <property type="match status" value="1"/>
</dbReference>
<dbReference type="Gene3D" id="3.90.550.10">
    <property type="entry name" value="Spore Coat Polysaccharide Biosynthesis Protein SpsA, Chain A"/>
    <property type="match status" value="1"/>
</dbReference>
<evidence type="ECO:0000313" key="7">
    <source>
        <dbReference type="Proteomes" id="UP000460298"/>
    </source>
</evidence>
<evidence type="ECO:0000256" key="2">
    <source>
        <dbReference type="ARBA" id="ARBA00022679"/>
    </source>
</evidence>
<dbReference type="NCBIfam" id="NF003952">
    <property type="entry name" value="PRK05450.1-5"/>
    <property type="match status" value="1"/>
</dbReference>
<dbReference type="Proteomes" id="UP000460298">
    <property type="component" value="Unassembled WGS sequence"/>
</dbReference>
<dbReference type="GO" id="GO:0009103">
    <property type="term" value="P:lipopolysaccharide biosynthetic process"/>
    <property type="evidence" value="ECO:0007669"/>
    <property type="project" value="UniProtKB-UniRule"/>
</dbReference>
<dbReference type="Pfam" id="PF02348">
    <property type="entry name" value="CTP_transf_3"/>
    <property type="match status" value="1"/>
</dbReference>
<dbReference type="EMBL" id="WBUI01000001">
    <property type="protein sequence ID" value="KAB2935404.1"/>
    <property type="molecule type" value="Genomic_DNA"/>
</dbReference>
<dbReference type="AlphaFoldDB" id="A0A833LYY7"/>
<evidence type="ECO:0000256" key="5">
    <source>
        <dbReference type="HAMAP-Rule" id="MF_00057"/>
    </source>
</evidence>
<organism evidence="6 7">
    <name type="scientific">Leptonema illini</name>
    <dbReference type="NCBI Taxonomy" id="183"/>
    <lineage>
        <taxon>Bacteria</taxon>
        <taxon>Pseudomonadati</taxon>
        <taxon>Spirochaetota</taxon>
        <taxon>Spirochaetia</taxon>
        <taxon>Leptospirales</taxon>
        <taxon>Leptospiraceae</taxon>
        <taxon>Leptonema</taxon>
    </lineage>
</organism>
<evidence type="ECO:0000256" key="1">
    <source>
        <dbReference type="ARBA" id="ARBA00004370"/>
    </source>
</evidence>
<keyword evidence="4 5" id="KW-0448">Lipopolysaccharide biosynthesis</keyword>
<reference evidence="6 7" key="1">
    <citation type="submission" date="2019-10" db="EMBL/GenBank/DDBJ databases">
        <title>Extracellular Electron Transfer in a Candidatus Methanoperedens spp. Enrichment Culture.</title>
        <authorList>
            <person name="Berger S."/>
            <person name="Rangel Shaw D."/>
            <person name="Berben T."/>
            <person name="In 'T Zandt M."/>
            <person name="Frank J."/>
            <person name="Reimann J."/>
            <person name="Jetten M.S.M."/>
            <person name="Welte C.U."/>
        </authorList>
    </citation>
    <scope>NUCLEOTIDE SEQUENCE [LARGE SCALE GENOMIC DNA]</scope>
    <source>
        <strain evidence="6">SB12</strain>
    </source>
</reference>
<comment type="caution">
    <text evidence="6">The sequence shown here is derived from an EMBL/GenBank/DDBJ whole genome shotgun (WGS) entry which is preliminary data.</text>
</comment>